<reference evidence="1" key="1">
    <citation type="submission" date="2020-05" db="EMBL/GenBank/DDBJ databases">
        <authorList>
            <person name="Chiriac C."/>
            <person name="Salcher M."/>
            <person name="Ghai R."/>
            <person name="Kavagutti S V."/>
        </authorList>
    </citation>
    <scope>NUCLEOTIDE SEQUENCE</scope>
</reference>
<evidence type="ECO:0000313" key="1">
    <source>
        <dbReference type="EMBL" id="CAB4870534.1"/>
    </source>
</evidence>
<sequence length="107" mass="12033">MTPAITLSVLDCMSQGVSVVERFAKPLFGEIFRHDRGLHLNRPLHYVGREIAREVQTLVYGGVEIVEYRWVSDEAGLRNFGKTGSDLCFREAREQFGIDQDSGGCVK</sequence>
<dbReference type="EMBL" id="CAFBLF010000135">
    <property type="protein sequence ID" value="CAB4870534.1"/>
    <property type="molecule type" value="Genomic_DNA"/>
</dbReference>
<gene>
    <name evidence="1" type="ORF">UFOPK3339_00870</name>
</gene>
<dbReference type="AlphaFoldDB" id="A0A6J7DPD4"/>
<proteinExistence type="predicted"/>
<name>A0A6J7DPD4_9ZZZZ</name>
<protein>
    <submittedName>
        <fullName evidence="1">Unannotated protein</fullName>
    </submittedName>
</protein>
<accession>A0A6J7DPD4</accession>
<organism evidence="1">
    <name type="scientific">freshwater metagenome</name>
    <dbReference type="NCBI Taxonomy" id="449393"/>
    <lineage>
        <taxon>unclassified sequences</taxon>
        <taxon>metagenomes</taxon>
        <taxon>ecological metagenomes</taxon>
    </lineage>
</organism>